<dbReference type="GO" id="GO:0004252">
    <property type="term" value="F:serine-type endopeptidase activity"/>
    <property type="evidence" value="ECO:0007669"/>
    <property type="project" value="InterPro"/>
</dbReference>
<dbReference type="PANTHER" id="PTHR24252">
    <property type="entry name" value="ACROSIN-RELATED"/>
    <property type="match status" value="1"/>
</dbReference>
<reference evidence="5" key="1">
    <citation type="submission" date="2022-12" db="EMBL/GenBank/DDBJ databases">
        <title>Chromosome-level genome assembly of the bean flower thrips Megalurothrips usitatus.</title>
        <authorList>
            <person name="Ma L."/>
            <person name="Liu Q."/>
            <person name="Li H."/>
            <person name="Cai W."/>
        </authorList>
    </citation>
    <scope>NUCLEOTIDE SEQUENCE</scope>
    <source>
        <strain evidence="5">Cailab_2022a</strain>
    </source>
</reference>
<dbReference type="InterPro" id="IPR018114">
    <property type="entry name" value="TRYPSIN_HIS"/>
</dbReference>
<evidence type="ECO:0000256" key="3">
    <source>
        <dbReference type="SAM" id="SignalP"/>
    </source>
</evidence>
<dbReference type="PRINTS" id="PR00722">
    <property type="entry name" value="CHYMOTRYPSIN"/>
</dbReference>
<comment type="caution">
    <text evidence="5">The sequence shown here is derived from an EMBL/GenBank/DDBJ whole genome shotgun (WGS) entry which is preliminary data.</text>
</comment>
<keyword evidence="6" id="KW-1185">Reference proteome</keyword>
<evidence type="ECO:0000256" key="2">
    <source>
        <dbReference type="RuleBase" id="RU363034"/>
    </source>
</evidence>
<dbReference type="EMBL" id="JAPTSV010000007">
    <property type="protein sequence ID" value="KAJ1526333.1"/>
    <property type="molecule type" value="Genomic_DNA"/>
</dbReference>
<protein>
    <recommendedName>
        <fullName evidence="4">Peptidase S1 domain-containing protein</fullName>
    </recommendedName>
</protein>
<dbReference type="FunFam" id="2.40.10.10:FF:000068">
    <property type="entry name" value="transmembrane protease serine 2"/>
    <property type="match status" value="1"/>
</dbReference>
<feature type="domain" description="Peptidase S1" evidence="4">
    <location>
        <begin position="28"/>
        <end position="276"/>
    </location>
</feature>
<organism evidence="5 6">
    <name type="scientific">Megalurothrips usitatus</name>
    <name type="common">bean blossom thrips</name>
    <dbReference type="NCBI Taxonomy" id="439358"/>
    <lineage>
        <taxon>Eukaryota</taxon>
        <taxon>Metazoa</taxon>
        <taxon>Ecdysozoa</taxon>
        <taxon>Arthropoda</taxon>
        <taxon>Hexapoda</taxon>
        <taxon>Insecta</taxon>
        <taxon>Pterygota</taxon>
        <taxon>Neoptera</taxon>
        <taxon>Paraneoptera</taxon>
        <taxon>Thysanoptera</taxon>
        <taxon>Terebrantia</taxon>
        <taxon>Thripoidea</taxon>
        <taxon>Thripidae</taxon>
        <taxon>Megalurothrips</taxon>
    </lineage>
</organism>
<gene>
    <name evidence="5" type="ORF">ONE63_009482</name>
</gene>
<dbReference type="PROSITE" id="PS00134">
    <property type="entry name" value="TRYPSIN_HIS"/>
    <property type="match status" value="1"/>
</dbReference>
<dbReference type="InterPro" id="IPR033116">
    <property type="entry name" value="TRYPSIN_SER"/>
</dbReference>
<keyword evidence="2" id="KW-0720">Serine protease</keyword>
<dbReference type="SMART" id="SM00020">
    <property type="entry name" value="Tryp_SPc"/>
    <property type="match status" value="1"/>
</dbReference>
<keyword evidence="3" id="KW-0732">Signal</keyword>
<evidence type="ECO:0000256" key="1">
    <source>
        <dbReference type="ARBA" id="ARBA00023157"/>
    </source>
</evidence>
<keyword evidence="2" id="KW-0645">Protease</keyword>
<dbReference type="SUPFAM" id="SSF50494">
    <property type="entry name" value="Trypsin-like serine proteases"/>
    <property type="match status" value="1"/>
</dbReference>
<proteinExistence type="predicted"/>
<keyword evidence="1" id="KW-1015">Disulfide bond</keyword>
<name>A0AAV7XJQ8_9NEOP</name>
<dbReference type="Pfam" id="PF00089">
    <property type="entry name" value="Trypsin"/>
    <property type="match status" value="1"/>
</dbReference>
<dbReference type="InterPro" id="IPR001314">
    <property type="entry name" value="Peptidase_S1A"/>
</dbReference>
<dbReference type="InterPro" id="IPR009003">
    <property type="entry name" value="Peptidase_S1_PA"/>
</dbReference>
<dbReference type="PROSITE" id="PS00135">
    <property type="entry name" value="TRYPSIN_SER"/>
    <property type="match status" value="1"/>
</dbReference>
<accession>A0AAV7XJQ8</accession>
<dbReference type="InterPro" id="IPR001254">
    <property type="entry name" value="Trypsin_dom"/>
</dbReference>
<feature type="chain" id="PRO_5043541020" description="Peptidase S1 domain-containing protein" evidence="3">
    <location>
        <begin position="19"/>
        <end position="280"/>
    </location>
</feature>
<dbReference type="CDD" id="cd00190">
    <property type="entry name" value="Tryp_SPc"/>
    <property type="match status" value="1"/>
</dbReference>
<dbReference type="PANTHER" id="PTHR24252:SF7">
    <property type="entry name" value="HYALIN"/>
    <property type="match status" value="1"/>
</dbReference>
<dbReference type="AlphaFoldDB" id="A0AAV7XJQ8"/>
<dbReference type="Gene3D" id="2.40.10.10">
    <property type="entry name" value="Trypsin-like serine proteases"/>
    <property type="match status" value="1"/>
</dbReference>
<evidence type="ECO:0000313" key="5">
    <source>
        <dbReference type="EMBL" id="KAJ1526333.1"/>
    </source>
</evidence>
<sequence length="280" mass="29633">MAVIAVLLASVLLGSALGVSVKGHGLGIINGDLAAPAEFPHQVSLQRHNQLIFWSLDEHFCGGTLITTQWVVTAAHCYQGPGVPVLVVAGVNSLRTADRAKAQVRKAERFITHELYPGGVKPYDIALVRTDVPFEFSDAVDTALLPFQTNDIPTGIATLSGWGYISNGLFPSTNDLHKMTVPLLDLETCNATVMASLPSWASSPLADTNLCTRDGPDGTNGVCGGDSGGPLVQYESGVPRLIGVVSWGSTPCGKKGEPSVYTRVSAYLDWIDDKISGDDQ</sequence>
<dbReference type="InterPro" id="IPR043504">
    <property type="entry name" value="Peptidase_S1_PA_chymotrypsin"/>
</dbReference>
<dbReference type="PROSITE" id="PS50240">
    <property type="entry name" value="TRYPSIN_DOM"/>
    <property type="match status" value="1"/>
</dbReference>
<evidence type="ECO:0000259" key="4">
    <source>
        <dbReference type="PROSITE" id="PS50240"/>
    </source>
</evidence>
<dbReference type="GO" id="GO:0006508">
    <property type="term" value="P:proteolysis"/>
    <property type="evidence" value="ECO:0007669"/>
    <property type="project" value="UniProtKB-KW"/>
</dbReference>
<feature type="signal peptide" evidence="3">
    <location>
        <begin position="1"/>
        <end position="18"/>
    </location>
</feature>
<dbReference type="Proteomes" id="UP001075354">
    <property type="component" value="Chromosome 7"/>
</dbReference>
<keyword evidence="2" id="KW-0378">Hydrolase</keyword>
<evidence type="ECO:0000313" key="6">
    <source>
        <dbReference type="Proteomes" id="UP001075354"/>
    </source>
</evidence>